<evidence type="ECO:0000313" key="3">
    <source>
        <dbReference type="Proteomes" id="UP000002051"/>
    </source>
</evidence>
<evidence type="ECO:0000313" key="1">
    <source>
        <dbReference type="EMBL" id="AES80643.1"/>
    </source>
</evidence>
<reference evidence="1 3" key="2">
    <citation type="journal article" date="2014" name="BMC Genomics">
        <title>An improved genome release (version Mt4.0) for the model legume Medicago truncatula.</title>
        <authorList>
            <person name="Tang H."/>
            <person name="Krishnakumar V."/>
            <person name="Bidwell S."/>
            <person name="Rosen B."/>
            <person name="Chan A."/>
            <person name="Zhou S."/>
            <person name="Gentzbittel L."/>
            <person name="Childs K.L."/>
            <person name="Yandell M."/>
            <person name="Gundlach H."/>
            <person name="Mayer K.F."/>
            <person name="Schwartz D.C."/>
            <person name="Town C.D."/>
        </authorList>
    </citation>
    <scope>GENOME REANNOTATION</scope>
    <source>
        <strain evidence="2 3">cv. Jemalong A17</strain>
    </source>
</reference>
<reference evidence="1 3" key="1">
    <citation type="journal article" date="2011" name="Nature">
        <title>The Medicago genome provides insight into the evolution of rhizobial symbioses.</title>
        <authorList>
            <person name="Young N.D."/>
            <person name="Debelle F."/>
            <person name="Oldroyd G.E."/>
            <person name="Geurts R."/>
            <person name="Cannon S.B."/>
            <person name="Udvardi M.K."/>
            <person name="Benedito V.A."/>
            <person name="Mayer K.F."/>
            <person name="Gouzy J."/>
            <person name="Schoof H."/>
            <person name="Van de Peer Y."/>
            <person name="Proost S."/>
            <person name="Cook D.R."/>
            <person name="Meyers B.C."/>
            <person name="Spannagl M."/>
            <person name="Cheung F."/>
            <person name="De Mita S."/>
            <person name="Krishnakumar V."/>
            <person name="Gundlach H."/>
            <person name="Zhou S."/>
            <person name="Mudge J."/>
            <person name="Bharti A.K."/>
            <person name="Murray J.D."/>
            <person name="Naoumkina M.A."/>
            <person name="Rosen B."/>
            <person name="Silverstein K.A."/>
            <person name="Tang H."/>
            <person name="Rombauts S."/>
            <person name="Zhao P.X."/>
            <person name="Zhou P."/>
            <person name="Barbe V."/>
            <person name="Bardou P."/>
            <person name="Bechner M."/>
            <person name="Bellec A."/>
            <person name="Berger A."/>
            <person name="Berges H."/>
            <person name="Bidwell S."/>
            <person name="Bisseling T."/>
            <person name="Choisne N."/>
            <person name="Couloux A."/>
            <person name="Denny R."/>
            <person name="Deshpande S."/>
            <person name="Dai X."/>
            <person name="Doyle J.J."/>
            <person name="Dudez A.M."/>
            <person name="Farmer A.D."/>
            <person name="Fouteau S."/>
            <person name="Franken C."/>
            <person name="Gibelin C."/>
            <person name="Gish J."/>
            <person name="Goldstein S."/>
            <person name="Gonzalez A.J."/>
            <person name="Green P.J."/>
            <person name="Hallab A."/>
            <person name="Hartog M."/>
            <person name="Hua A."/>
            <person name="Humphray S.J."/>
            <person name="Jeong D.H."/>
            <person name="Jing Y."/>
            <person name="Jocker A."/>
            <person name="Kenton S.M."/>
            <person name="Kim D.J."/>
            <person name="Klee K."/>
            <person name="Lai H."/>
            <person name="Lang C."/>
            <person name="Lin S."/>
            <person name="Macmil S.L."/>
            <person name="Magdelenat G."/>
            <person name="Matthews L."/>
            <person name="McCorrison J."/>
            <person name="Monaghan E.L."/>
            <person name="Mun J.H."/>
            <person name="Najar F.Z."/>
            <person name="Nicholson C."/>
            <person name="Noirot C."/>
            <person name="O'Bleness M."/>
            <person name="Paule C.R."/>
            <person name="Poulain J."/>
            <person name="Prion F."/>
            <person name="Qin B."/>
            <person name="Qu C."/>
            <person name="Retzel E.F."/>
            <person name="Riddle C."/>
            <person name="Sallet E."/>
            <person name="Samain S."/>
            <person name="Samson N."/>
            <person name="Sanders I."/>
            <person name="Saurat O."/>
            <person name="Scarpelli C."/>
            <person name="Schiex T."/>
            <person name="Segurens B."/>
            <person name="Severin A.J."/>
            <person name="Sherrier D.J."/>
            <person name="Shi R."/>
            <person name="Sims S."/>
            <person name="Singer S.R."/>
            <person name="Sinharoy S."/>
            <person name="Sterck L."/>
            <person name="Viollet A."/>
            <person name="Wang B.B."/>
            <person name="Wang K."/>
            <person name="Wang M."/>
            <person name="Wang X."/>
            <person name="Warfsmann J."/>
            <person name="Weissenbach J."/>
            <person name="White D.D."/>
            <person name="White J.D."/>
            <person name="Wiley G.B."/>
            <person name="Wincker P."/>
            <person name="Xing Y."/>
            <person name="Yang L."/>
            <person name="Yao Z."/>
            <person name="Ying F."/>
            <person name="Zhai J."/>
            <person name="Zhou L."/>
            <person name="Zuber A."/>
            <person name="Denarie J."/>
            <person name="Dixon R.A."/>
            <person name="May G.D."/>
            <person name="Schwartz D.C."/>
            <person name="Rogers J."/>
            <person name="Quetier F."/>
            <person name="Town C.D."/>
            <person name="Roe B.A."/>
        </authorList>
    </citation>
    <scope>NUCLEOTIDE SEQUENCE [LARGE SCALE GENOMIC DNA]</scope>
    <source>
        <strain evidence="1">A17</strain>
        <strain evidence="2 3">cv. Jemalong A17</strain>
    </source>
</reference>
<sequence length="116" mass="13635">MESEPLQDLLGLQNRKFLRLKWTDICKTEEEGGLGVNDLRLFNVARLVKWRLLNGETSAWKELLKVKCGERELILLNFNLTRPIKFASLWWKDICNVGKERGTNQDLVFEFVKKKI</sequence>
<proteinExistence type="predicted"/>
<accession>G7KW43</accession>
<evidence type="ECO:0000313" key="2">
    <source>
        <dbReference type="EnsemblPlants" id="AES80643"/>
    </source>
</evidence>
<dbReference type="EnsemblPlants" id="AES80643">
    <property type="protein sequence ID" value="AES80643"/>
    <property type="gene ID" value="MTR_7g083070"/>
</dbReference>
<keyword evidence="3" id="KW-1185">Reference proteome</keyword>
<dbReference type="EMBL" id="CM001223">
    <property type="protein sequence ID" value="AES80643.1"/>
    <property type="molecule type" value="Genomic_DNA"/>
</dbReference>
<gene>
    <name evidence="1" type="ordered locus">MTR_7g083070</name>
</gene>
<reference evidence="2" key="3">
    <citation type="submission" date="2015-04" db="UniProtKB">
        <authorList>
            <consortium name="EnsemblPlants"/>
        </authorList>
    </citation>
    <scope>IDENTIFICATION</scope>
    <source>
        <strain evidence="2">cv. Jemalong A17</strain>
    </source>
</reference>
<protein>
    <submittedName>
        <fullName evidence="1 2">Uncharacterized protein</fullName>
    </submittedName>
</protein>
<organism evidence="1 3">
    <name type="scientific">Medicago truncatula</name>
    <name type="common">Barrel medic</name>
    <name type="synonym">Medicago tribuloides</name>
    <dbReference type="NCBI Taxonomy" id="3880"/>
    <lineage>
        <taxon>Eukaryota</taxon>
        <taxon>Viridiplantae</taxon>
        <taxon>Streptophyta</taxon>
        <taxon>Embryophyta</taxon>
        <taxon>Tracheophyta</taxon>
        <taxon>Spermatophyta</taxon>
        <taxon>Magnoliopsida</taxon>
        <taxon>eudicotyledons</taxon>
        <taxon>Gunneridae</taxon>
        <taxon>Pentapetalae</taxon>
        <taxon>rosids</taxon>
        <taxon>fabids</taxon>
        <taxon>Fabales</taxon>
        <taxon>Fabaceae</taxon>
        <taxon>Papilionoideae</taxon>
        <taxon>50 kb inversion clade</taxon>
        <taxon>NPAAA clade</taxon>
        <taxon>Hologalegina</taxon>
        <taxon>IRL clade</taxon>
        <taxon>Trifolieae</taxon>
        <taxon>Medicago</taxon>
    </lineage>
</organism>
<dbReference type="AlphaFoldDB" id="G7KW43"/>
<name>G7KW43_MEDTR</name>
<dbReference type="PaxDb" id="3880-AES80643"/>
<dbReference type="Proteomes" id="UP000002051">
    <property type="component" value="Unassembled WGS sequence"/>
</dbReference>
<dbReference type="HOGENOM" id="CLU_2100546_0_0_1"/>